<organism evidence="2 3">
    <name type="scientific">Rhodothermus profundi</name>
    <dbReference type="NCBI Taxonomy" id="633813"/>
    <lineage>
        <taxon>Bacteria</taxon>
        <taxon>Pseudomonadati</taxon>
        <taxon>Rhodothermota</taxon>
        <taxon>Rhodothermia</taxon>
        <taxon>Rhodothermales</taxon>
        <taxon>Rhodothermaceae</taxon>
        <taxon>Rhodothermus</taxon>
    </lineage>
</organism>
<accession>A0A1M6WU40</accession>
<reference evidence="3" key="1">
    <citation type="submission" date="2016-11" db="EMBL/GenBank/DDBJ databases">
        <authorList>
            <person name="Varghese N."/>
            <person name="Submissions S."/>
        </authorList>
    </citation>
    <scope>NUCLEOTIDE SEQUENCE [LARGE SCALE GENOMIC DNA]</scope>
    <source>
        <strain evidence="3">DSM 22212</strain>
    </source>
</reference>
<feature type="chain" id="PRO_5009922183" description="6-bladed beta-propeller" evidence="1">
    <location>
        <begin position="37"/>
        <end position="380"/>
    </location>
</feature>
<protein>
    <recommendedName>
        <fullName evidence="4">6-bladed beta-propeller</fullName>
    </recommendedName>
</protein>
<evidence type="ECO:0000313" key="3">
    <source>
        <dbReference type="Proteomes" id="UP000185812"/>
    </source>
</evidence>
<dbReference type="SUPFAM" id="SSF63829">
    <property type="entry name" value="Calcium-dependent phosphotriesterase"/>
    <property type="match status" value="1"/>
</dbReference>
<dbReference type="InterPro" id="IPR011042">
    <property type="entry name" value="6-blade_b-propeller_TolB-like"/>
</dbReference>
<evidence type="ECO:0000313" key="2">
    <source>
        <dbReference type="EMBL" id="SHK97218.1"/>
    </source>
</evidence>
<dbReference type="Gene3D" id="2.120.10.30">
    <property type="entry name" value="TolB, C-terminal domain"/>
    <property type="match status" value="1"/>
</dbReference>
<dbReference type="EMBL" id="FRAU01000009">
    <property type="protein sequence ID" value="SHK97218.1"/>
    <property type="molecule type" value="Genomic_DNA"/>
</dbReference>
<sequence length="380" mass="43761">MGRLPPIHNLNKFTMLPKAISMAILFVALPPSYCLAQTWTASFSTEWTVGTQETKPHFFRFPEHLITDRQGYVYIHDYGDTRLRVFDANGRFVKYIGRKGQGPGEFESISLFFVDANNRLYVNDPINGRITIYADAARTTFHTRPRPPLMIRQVLPLSADSLLLVGRHRTRKDDCILFLTNSAFRLSQASCLARASLFWSPEDPLYAMQTFRSAIRVAYREGVLMAAPWLYEGVLFRLERHRDQWQATQLTGLHPGKSAYTKLPDGTAPWDLPPSEKNNVSFFSGPYGRLALRIHRRSLGVFALANGGWGHFSIDQQHDPPIGFLEIWDGRGQYLGYAELQSPPYDILWKEPDRDTFYLLRWQEDLPVIEKARLRLRPKR</sequence>
<dbReference type="OrthoDB" id="1110188at2"/>
<dbReference type="AlphaFoldDB" id="A0A1M6WU40"/>
<dbReference type="STRING" id="633813.SAMN04488087_2433"/>
<evidence type="ECO:0000256" key="1">
    <source>
        <dbReference type="SAM" id="SignalP"/>
    </source>
</evidence>
<feature type="signal peptide" evidence="1">
    <location>
        <begin position="1"/>
        <end position="36"/>
    </location>
</feature>
<keyword evidence="1" id="KW-0732">Signal</keyword>
<dbReference type="Proteomes" id="UP000185812">
    <property type="component" value="Unassembled WGS sequence"/>
</dbReference>
<name>A0A1M6WU40_9BACT</name>
<keyword evidence="3" id="KW-1185">Reference proteome</keyword>
<proteinExistence type="predicted"/>
<evidence type="ECO:0008006" key="4">
    <source>
        <dbReference type="Google" id="ProtNLM"/>
    </source>
</evidence>
<dbReference type="Pfam" id="PF17170">
    <property type="entry name" value="DUF5128"/>
    <property type="match status" value="1"/>
</dbReference>
<gene>
    <name evidence="2" type="ORF">SAMN04488087_2433</name>
</gene>